<gene>
    <name evidence="5" type="ORF">GNP93_01065</name>
</gene>
<comment type="similarity">
    <text evidence="1">Belongs to the leucine-binding protein family.</text>
</comment>
<proteinExistence type="inferred from homology"/>
<keyword evidence="6" id="KW-1185">Reference proteome</keyword>
<dbReference type="SUPFAM" id="SSF53822">
    <property type="entry name" value="Periplasmic binding protein-like I"/>
    <property type="match status" value="1"/>
</dbReference>
<dbReference type="AlphaFoldDB" id="A0A7X2Z6M9"/>
<sequence>MKMSSRNMLVFALAVMLLVLAGCGPQAGNNASNSGAPAKSDGSGGDAKEIKIGLVLAETGPASTLGLTEVQTQKLFQKQLDKQGPINGYKIKLVMQDYETDDTKAVIAMDRLISEGVVAVVGATQVSTTAAILPKAISAKLPFLTVAPANSDKDNVFVMTPSSQTVSVKVVEWLKKKNITKVAWVNAKDAFGVEGLPAFKDLAKENNIEIVAHEEFDATATDMTVQLTNVKKANPEVVVVWSRTPGAGVVARNFKALGFNIPMIQSTASANQGFLDQVKGNNEGLYVVGSRLSIVDQLPDSDQKKRLQAFRDAFKAEFNGEPDLFAAHTYDGLSMIVEAIKAGHTTPENITKFLNKDLGKYPGITGTFDFAQTRLTSQVDGLTVLGIKDNAWKYEE</sequence>
<feature type="signal peptide" evidence="3">
    <location>
        <begin position="1"/>
        <end position="27"/>
    </location>
</feature>
<evidence type="ECO:0000256" key="1">
    <source>
        <dbReference type="ARBA" id="ARBA00010062"/>
    </source>
</evidence>
<evidence type="ECO:0000256" key="3">
    <source>
        <dbReference type="SAM" id="SignalP"/>
    </source>
</evidence>
<dbReference type="PROSITE" id="PS51257">
    <property type="entry name" value="PROKAR_LIPOPROTEIN"/>
    <property type="match status" value="1"/>
</dbReference>
<name>A0A7X2Z6M9_9BACL</name>
<evidence type="ECO:0000256" key="2">
    <source>
        <dbReference type="ARBA" id="ARBA00022729"/>
    </source>
</evidence>
<evidence type="ECO:0000313" key="5">
    <source>
        <dbReference type="EMBL" id="MUG69258.1"/>
    </source>
</evidence>
<dbReference type="InterPro" id="IPR051010">
    <property type="entry name" value="BCAA_transport"/>
</dbReference>
<accession>A0A7X2Z6M9</accession>
<dbReference type="Gene3D" id="3.40.50.2300">
    <property type="match status" value="2"/>
</dbReference>
<dbReference type="EMBL" id="WNZX01000001">
    <property type="protein sequence ID" value="MUG69258.1"/>
    <property type="molecule type" value="Genomic_DNA"/>
</dbReference>
<comment type="caution">
    <text evidence="5">The sequence shown here is derived from an EMBL/GenBank/DDBJ whole genome shotgun (WGS) entry which is preliminary data.</text>
</comment>
<dbReference type="RefSeq" id="WP_155613799.1">
    <property type="nucleotide sequence ID" value="NZ_WNZX01000001.1"/>
</dbReference>
<dbReference type="InterPro" id="IPR028082">
    <property type="entry name" value="Peripla_BP_I"/>
</dbReference>
<dbReference type="PANTHER" id="PTHR30483">
    <property type="entry name" value="LEUCINE-SPECIFIC-BINDING PROTEIN"/>
    <property type="match status" value="1"/>
</dbReference>
<organism evidence="5 6">
    <name type="scientific">Paenibacillus validus</name>
    <dbReference type="NCBI Taxonomy" id="44253"/>
    <lineage>
        <taxon>Bacteria</taxon>
        <taxon>Bacillati</taxon>
        <taxon>Bacillota</taxon>
        <taxon>Bacilli</taxon>
        <taxon>Bacillales</taxon>
        <taxon>Paenibacillaceae</taxon>
        <taxon>Paenibacillus</taxon>
    </lineage>
</organism>
<evidence type="ECO:0000259" key="4">
    <source>
        <dbReference type="Pfam" id="PF13458"/>
    </source>
</evidence>
<dbReference type="CDD" id="cd06333">
    <property type="entry name" value="PBP1_ABC_RPA1789-like"/>
    <property type="match status" value="1"/>
</dbReference>
<keyword evidence="2 3" id="KW-0732">Signal</keyword>
<dbReference type="PANTHER" id="PTHR30483:SF38">
    <property type="entry name" value="BLR7848 PROTEIN"/>
    <property type="match status" value="1"/>
</dbReference>
<evidence type="ECO:0000313" key="6">
    <source>
        <dbReference type="Proteomes" id="UP000450917"/>
    </source>
</evidence>
<protein>
    <submittedName>
        <fullName evidence="5">ABC transporter substrate-binding protein</fullName>
    </submittedName>
</protein>
<feature type="chain" id="PRO_5031067129" evidence="3">
    <location>
        <begin position="28"/>
        <end position="396"/>
    </location>
</feature>
<dbReference type="Pfam" id="PF13458">
    <property type="entry name" value="Peripla_BP_6"/>
    <property type="match status" value="1"/>
</dbReference>
<dbReference type="InterPro" id="IPR028081">
    <property type="entry name" value="Leu-bd"/>
</dbReference>
<feature type="domain" description="Leucine-binding protein" evidence="4">
    <location>
        <begin position="49"/>
        <end position="372"/>
    </location>
</feature>
<dbReference type="Proteomes" id="UP000450917">
    <property type="component" value="Unassembled WGS sequence"/>
</dbReference>
<reference evidence="5 6" key="1">
    <citation type="submission" date="2019-11" db="EMBL/GenBank/DDBJ databases">
        <title>Draft genome sequences of five Paenibacillus species of dairy origin.</title>
        <authorList>
            <person name="Olajide A.M."/>
            <person name="Chen S."/>
            <person name="Lapointe G."/>
        </authorList>
    </citation>
    <scope>NUCLEOTIDE SEQUENCE [LARGE SCALE GENOMIC DNA]</scope>
    <source>
        <strain evidence="5 6">2CS3</strain>
    </source>
</reference>